<name>A0A9P5Z309_9AGAR</name>
<evidence type="ECO:0000256" key="6">
    <source>
        <dbReference type="ARBA" id="ARBA00040136"/>
    </source>
</evidence>
<comment type="similarity">
    <text evidence="5">Belongs to the TAF13 family.</text>
</comment>
<keyword evidence="2" id="KW-0805">Transcription regulation</keyword>
<dbReference type="Pfam" id="PF02269">
    <property type="entry name" value="TFIID-18kDa"/>
    <property type="match status" value="1"/>
</dbReference>
<dbReference type="CDD" id="cd07978">
    <property type="entry name" value="HFD_TAF13"/>
    <property type="match status" value="1"/>
</dbReference>
<dbReference type="GO" id="GO:0051123">
    <property type="term" value="P:RNA polymerase II preinitiation complex assembly"/>
    <property type="evidence" value="ECO:0007669"/>
    <property type="project" value="TreeGrafter"/>
</dbReference>
<evidence type="ECO:0000256" key="3">
    <source>
        <dbReference type="ARBA" id="ARBA00023163"/>
    </source>
</evidence>
<evidence type="ECO:0000313" key="8">
    <source>
        <dbReference type="Proteomes" id="UP000807469"/>
    </source>
</evidence>
<dbReference type="OrthoDB" id="10266074at2759"/>
<dbReference type="EMBL" id="MU155206">
    <property type="protein sequence ID" value="KAF9479773.1"/>
    <property type="molecule type" value="Genomic_DNA"/>
</dbReference>
<keyword evidence="4" id="KW-0539">Nucleus</keyword>
<dbReference type="PANTHER" id="PTHR11380">
    <property type="entry name" value="TRANSCRIPTION INITIATION FACTOR TFIID/SUPT3-RELATED"/>
    <property type="match status" value="1"/>
</dbReference>
<comment type="caution">
    <text evidence="7">The sequence shown here is derived from an EMBL/GenBank/DDBJ whole genome shotgun (WGS) entry which is preliminary data.</text>
</comment>
<dbReference type="Proteomes" id="UP000807469">
    <property type="component" value="Unassembled WGS sequence"/>
</dbReference>
<dbReference type="AlphaFoldDB" id="A0A9P5Z309"/>
<dbReference type="InterPro" id="IPR003195">
    <property type="entry name" value="TFIID_TAF13"/>
</dbReference>
<evidence type="ECO:0000256" key="5">
    <source>
        <dbReference type="ARBA" id="ARBA00038392"/>
    </source>
</evidence>
<proteinExistence type="inferred from homology"/>
<accession>A0A9P5Z309</accession>
<dbReference type="GO" id="GO:0005669">
    <property type="term" value="C:transcription factor TFIID complex"/>
    <property type="evidence" value="ECO:0007669"/>
    <property type="project" value="TreeGrafter"/>
</dbReference>
<dbReference type="Gene3D" id="1.10.20.10">
    <property type="entry name" value="Histone, subunit A"/>
    <property type="match status" value="1"/>
</dbReference>
<reference evidence="7" key="1">
    <citation type="submission" date="2020-11" db="EMBL/GenBank/DDBJ databases">
        <authorList>
            <consortium name="DOE Joint Genome Institute"/>
            <person name="Ahrendt S."/>
            <person name="Riley R."/>
            <person name="Andreopoulos W."/>
            <person name="Labutti K."/>
            <person name="Pangilinan J."/>
            <person name="Ruiz-Duenas F.J."/>
            <person name="Barrasa J.M."/>
            <person name="Sanchez-Garcia M."/>
            <person name="Camarero S."/>
            <person name="Miyauchi S."/>
            <person name="Serrano A."/>
            <person name="Linde D."/>
            <person name="Babiker R."/>
            <person name="Drula E."/>
            <person name="Ayuso-Fernandez I."/>
            <person name="Pacheco R."/>
            <person name="Padilla G."/>
            <person name="Ferreira P."/>
            <person name="Barriuso J."/>
            <person name="Kellner H."/>
            <person name="Castanera R."/>
            <person name="Alfaro M."/>
            <person name="Ramirez L."/>
            <person name="Pisabarro A.G."/>
            <person name="Kuo A."/>
            <person name="Tritt A."/>
            <person name="Lipzen A."/>
            <person name="He G."/>
            <person name="Yan M."/>
            <person name="Ng V."/>
            <person name="Cullen D."/>
            <person name="Martin F."/>
            <person name="Rosso M.-N."/>
            <person name="Henrissat B."/>
            <person name="Hibbett D."/>
            <person name="Martinez A.T."/>
            <person name="Grigoriev I.V."/>
        </authorList>
    </citation>
    <scope>NUCLEOTIDE SEQUENCE</scope>
    <source>
        <strain evidence="7">CIRM-BRFM 674</strain>
    </source>
</reference>
<evidence type="ECO:0000256" key="2">
    <source>
        <dbReference type="ARBA" id="ARBA00023015"/>
    </source>
</evidence>
<protein>
    <recommendedName>
        <fullName evidence="6">Transcription initiation factor TFIID subunit 13</fullName>
    </recommendedName>
</protein>
<comment type="subcellular location">
    <subcellularLocation>
        <location evidence="1">Nucleus</location>
    </subcellularLocation>
</comment>
<dbReference type="PANTHER" id="PTHR11380:SF5">
    <property type="entry name" value="TRANSCRIPTION INITIATION FACTOR TFIID SUBUNIT 13"/>
    <property type="match status" value="1"/>
</dbReference>
<evidence type="ECO:0000256" key="1">
    <source>
        <dbReference type="ARBA" id="ARBA00004123"/>
    </source>
</evidence>
<dbReference type="GO" id="GO:0046982">
    <property type="term" value="F:protein heterodimerization activity"/>
    <property type="evidence" value="ECO:0007669"/>
    <property type="project" value="InterPro"/>
</dbReference>
<dbReference type="InterPro" id="IPR009072">
    <property type="entry name" value="Histone-fold"/>
</dbReference>
<evidence type="ECO:0000256" key="4">
    <source>
        <dbReference type="ARBA" id="ARBA00023242"/>
    </source>
</evidence>
<gene>
    <name evidence="7" type="ORF">BDN70DRAFT_906120</name>
</gene>
<organism evidence="7 8">
    <name type="scientific">Pholiota conissans</name>
    <dbReference type="NCBI Taxonomy" id="109636"/>
    <lineage>
        <taxon>Eukaryota</taxon>
        <taxon>Fungi</taxon>
        <taxon>Dikarya</taxon>
        <taxon>Basidiomycota</taxon>
        <taxon>Agaricomycotina</taxon>
        <taxon>Agaricomycetes</taxon>
        <taxon>Agaricomycetidae</taxon>
        <taxon>Agaricales</taxon>
        <taxon>Agaricineae</taxon>
        <taxon>Strophariaceae</taxon>
        <taxon>Pholiota</taxon>
    </lineage>
</organism>
<evidence type="ECO:0000313" key="7">
    <source>
        <dbReference type="EMBL" id="KAF9479773.1"/>
    </source>
</evidence>
<dbReference type="SUPFAM" id="SSF47113">
    <property type="entry name" value="Histone-fold"/>
    <property type="match status" value="1"/>
</dbReference>
<keyword evidence="8" id="KW-1185">Reference proteome</keyword>
<keyword evidence="3" id="KW-0804">Transcription</keyword>
<sequence length="242" mass="26377">MSYQGYTPTPPPPGTVPPTTPAYPYGAYHPSPYGHPTTPGAYTYPPGAYQAGVTSYGWSYPYSYVPQPHPQLATLQAAAAAAAQQISRPPVTPAAPHTPTVPAPQPQRTATFTAYTPSYARESIPSVHSGGRGGKRQSNLKGLFTKELKNLMYGFGDDRNPANDTVNVMEEILIEYITDICQTATGPSKKARLSIDDLRRALSRPADAKKLARMEELLFMQEDIKRARAQFEESDIHNPKGI</sequence>